<dbReference type="GO" id="GO:0000139">
    <property type="term" value="C:Golgi membrane"/>
    <property type="evidence" value="ECO:0007669"/>
    <property type="project" value="UniProtKB-SubCell"/>
</dbReference>
<gene>
    <name evidence="12" type="ORF">ABMA28_010795</name>
</gene>
<reference evidence="12 13" key="1">
    <citation type="submission" date="2024-06" db="EMBL/GenBank/DDBJ databases">
        <title>A chromosome-level genome assembly of beet webworm, Loxostege sticticalis.</title>
        <authorList>
            <person name="Zhang Y."/>
        </authorList>
    </citation>
    <scope>NUCLEOTIDE SEQUENCE [LARGE SCALE GENOMIC DNA]</scope>
    <source>
        <strain evidence="12">AQ028</strain>
        <tissue evidence="12">Male pupae</tissue>
    </source>
</reference>
<comment type="similarity">
    <text evidence="2 11">Belongs to the glycosyltransferase 31 family.</text>
</comment>
<evidence type="ECO:0000256" key="1">
    <source>
        <dbReference type="ARBA" id="ARBA00004323"/>
    </source>
</evidence>
<organism evidence="12 13">
    <name type="scientific">Loxostege sticticalis</name>
    <name type="common">Beet webworm moth</name>
    <dbReference type="NCBI Taxonomy" id="481309"/>
    <lineage>
        <taxon>Eukaryota</taxon>
        <taxon>Metazoa</taxon>
        <taxon>Ecdysozoa</taxon>
        <taxon>Arthropoda</taxon>
        <taxon>Hexapoda</taxon>
        <taxon>Insecta</taxon>
        <taxon>Pterygota</taxon>
        <taxon>Neoptera</taxon>
        <taxon>Endopterygota</taxon>
        <taxon>Lepidoptera</taxon>
        <taxon>Glossata</taxon>
        <taxon>Ditrysia</taxon>
        <taxon>Pyraloidea</taxon>
        <taxon>Crambidae</taxon>
        <taxon>Pyraustinae</taxon>
        <taxon>Loxostege</taxon>
    </lineage>
</organism>
<proteinExistence type="inferred from homology"/>
<dbReference type="FunFam" id="3.90.550.50:FF:000001">
    <property type="entry name" value="Hexosyltransferase"/>
    <property type="match status" value="1"/>
</dbReference>
<keyword evidence="9 11" id="KW-0472">Membrane</keyword>
<dbReference type="PANTHER" id="PTHR11214:SF376">
    <property type="entry name" value="HEXOSYLTRANSFERASE"/>
    <property type="match status" value="1"/>
</dbReference>
<evidence type="ECO:0000313" key="13">
    <source>
        <dbReference type="Proteomes" id="UP001549921"/>
    </source>
</evidence>
<evidence type="ECO:0000256" key="6">
    <source>
        <dbReference type="ARBA" id="ARBA00022968"/>
    </source>
</evidence>
<keyword evidence="6 11" id="KW-0735">Signal-anchor</keyword>
<protein>
    <recommendedName>
        <fullName evidence="11">Hexosyltransferase</fullName>
        <ecNumber evidence="11">2.4.1.-</ecNumber>
    </recommendedName>
</protein>
<comment type="caution">
    <text evidence="12">The sequence shown here is derived from an EMBL/GenBank/DDBJ whole genome shotgun (WGS) entry which is preliminary data.</text>
</comment>
<evidence type="ECO:0000256" key="10">
    <source>
        <dbReference type="ARBA" id="ARBA00023180"/>
    </source>
</evidence>
<dbReference type="EMBL" id="JBEDNZ010000027">
    <property type="protein sequence ID" value="KAL0809940.1"/>
    <property type="molecule type" value="Genomic_DNA"/>
</dbReference>
<evidence type="ECO:0000256" key="2">
    <source>
        <dbReference type="ARBA" id="ARBA00008661"/>
    </source>
</evidence>
<dbReference type="AlphaFoldDB" id="A0ABD0S7A0"/>
<comment type="subcellular location">
    <subcellularLocation>
        <location evidence="1 11">Golgi apparatus membrane</location>
        <topology evidence="1 11">Single-pass type II membrane protein</topology>
    </subcellularLocation>
</comment>
<dbReference type="Pfam" id="PF01762">
    <property type="entry name" value="Galactosyl_T"/>
    <property type="match status" value="1"/>
</dbReference>
<dbReference type="InterPro" id="IPR002659">
    <property type="entry name" value="Glyco_trans_31"/>
</dbReference>
<keyword evidence="10" id="KW-0325">Glycoprotein</keyword>
<dbReference type="Proteomes" id="UP001549921">
    <property type="component" value="Unassembled WGS sequence"/>
</dbReference>
<accession>A0ABD0S7A0</accession>
<keyword evidence="8 11" id="KW-0333">Golgi apparatus</keyword>
<evidence type="ECO:0000256" key="9">
    <source>
        <dbReference type="ARBA" id="ARBA00023136"/>
    </source>
</evidence>
<evidence type="ECO:0000313" key="12">
    <source>
        <dbReference type="EMBL" id="KAL0809940.1"/>
    </source>
</evidence>
<evidence type="ECO:0000256" key="8">
    <source>
        <dbReference type="ARBA" id="ARBA00023034"/>
    </source>
</evidence>
<evidence type="ECO:0000256" key="11">
    <source>
        <dbReference type="RuleBase" id="RU363063"/>
    </source>
</evidence>
<keyword evidence="4" id="KW-0808">Transferase</keyword>
<keyword evidence="5 11" id="KW-0812">Transmembrane</keyword>
<dbReference type="PANTHER" id="PTHR11214">
    <property type="entry name" value="BETA-1,3-N-ACETYLGLUCOSAMINYLTRANSFERASE"/>
    <property type="match status" value="1"/>
</dbReference>
<evidence type="ECO:0000256" key="3">
    <source>
        <dbReference type="ARBA" id="ARBA00022676"/>
    </source>
</evidence>
<dbReference type="EC" id="2.4.1.-" evidence="11"/>
<dbReference type="GO" id="GO:0016757">
    <property type="term" value="F:glycosyltransferase activity"/>
    <property type="evidence" value="ECO:0007669"/>
    <property type="project" value="UniProtKB-KW"/>
</dbReference>
<sequence length="336" mass="38406">MTATQRDIFDMLTLHKVLFCIFGCMLVYDYYNTTTPVIVRVRDPKFSLLGPENVNDMLVNDTYDQLIDMKNFSFLMNPQPCLDYPAGLLLVVIIASRPTNFKNRMVIRNTWGRSVDSTKVVFMIGESSDVAIVQKIQNESQIYGDIMQGNFVDAYRNMTYKHVMGMKWVVHHCPMAKYILKTDDDMVVNSHELRRFLAKELSPWGAKGLITCQVLEHAAAQRSNRSKWRVSITEFSAQYYPTYCAGWAILYSQDVVPRLLTAAQNLPYFWIDDVHITGICAQMIGVTRTPLSSLILNKRRSNLLTMFGLDSVGPFLFGPPDLSLDTINKIWKAIPE</sequence>
<evidence type="ECO:0000256" key="5">
    <source>
        <dbReference type="ARBA" id="ARBA00022692"/>
    </source>
</evidence>
<dbReference type="Gene3D" id="3.90.550.50">
    <property type="match status" value="1"/>
</dbReference>
<feature type="transmembrane region" description="Helical" evidence="11">
    <location>
        <begin position="12"/>
        <end position="31"/>
    </location>
</feature>
<evidence type="ECO:0000256" key="4">
    <source>
        <dbReference type="ARBA" id="ARBA00022679"/>
    </source>
</evidence>
<evidence type="ECO:0000256" key="7">
    <source>
        <dbReference type="ARBA" id="ARBA00022989"/>
    </source>
</evidence>
<name>A0ABD0S7A0_LOXSC</name>
<keyword evidence="7 11" id="KW-1133">Transmembrane helix</keyword>
<keyword evidence="3 11" id="KW-0328">Glycosyltransferase</keyword>